<dbReference type="EMBL" id="VSSQ01009855">
    <property type="protein sequence ID" value="MPM42777.1"/>
    <property type="molecule type" value="Genomic_DNA"/>
</dbReference>
<evidence type="ECO:0000313" key="7">
    <source>
        <dbReference type="EMBL" id="MPM42777.1"/>
    </source>
</evidence>
<comment type="caution">
    <text evidence="7">The sequence shown here is derived from an EMBL/GenBank/DDBJ whole genome shotgun (WGS) entry which is preliminary data.</text>
</comment>
<dbReference type="PANTHER" id="PTHR36118:SF1">
    <property type="entry name" value="ION-TRANSLOCATING OXIDOREDUCTASE COMPLEX SUBUNIT G"/>
    <property type="match status" value="1"/>
</dbReference>
<organism evidence="7">
    <name type="scientific">bioreactor metagenome</name>
    <dbReference type="NCBI Taxonomy" id="1076179"/>
    <lineage>
        <taxon>unclassified sequences</taxon>
        <taxon>metagenomes</taxon>
        <taxon>ecological metagenomes</taxon>
    </lineage>
</organism>
<evidence type="ECO:0000256" key="3">
    <source>
        <dbReference type="ARBA" id="ARBA00022630"/>
    </source>
</evidence>
<proteinExistence type="predicted"/>
<dbReference type="PANTHER" id="PTHR36118">
    <property type="entry name" value="ION-TRANSLOCATING OXIDOREDUCTASE COMPLEX SUBUNIT G"/>
    <property type="match status" value="1"/>
</dbReference>
<protein>
    <submittedName>
        <fullName evidence="7">Electron transport complex subunit RsxG</fullName>
    </submittedName>
</protein>
<dbReference type="InterPro" id="IPR007329">
    <property type="entry name" value="FMN-bd"/>
</dbReference>
<keyword evidence="5" id="KW-0249">Electron transport</keyword>
<sequence>MTKNLKYGLILLSICAVCAFALALTNSITAPVIKMQDEVNQKRALEAVSNGWTIGTRNEVSGQAYVTYTVDLLDNSSVAGYVVGLSTSGYGGQMTLVASYTSKGEMLFAQLLTHSETPGLGKKAEQAGYMDKFKGSGTDKAVPTTKTMLSDADAQAVSGSSVTFTAIAKAIAAGSEYVKNLGGAR</sequence>
<evidence type="ECO:0000256" key="2">
    <source>
        <dbReference type="ARBA" id="ARBA00022553"/>
    </source>
</evidence>
<reference evidence="7" key="1">
    <citation type="submission" date="2019-08" db="EMBL/GenBank/DDBJ databases">
        <authorList>
            <person name="Kucharzyk K."/>
            <person name="Murdoch R.W."/>
            <person name="Higgins S."/>
            <person name="Loffler F."/>
        </authorList>
    </citation>
    <scope>NUCLEOTIDE SEQUENCE</scope>
</reference>
<dbReference type="GO" id="GO:0022900">
    <property type="term" value="P:electron transport chain"/>
    <property type="evidence" value="ECO:0007669"/>
    <property type="project" value="InterPro"/>
</dbReference>
<dbReference type="InterPro" id="IPR010209">
    <property type="entry name" value="Ion_transpt_RnfG/RsxG"/>
</dbReference>
<name>A0A644ZPV6_9ZZZZ</name>
<evidence type="ECO:0000256" key="4">
    <source>
        <dbReference type="ARBA" id="ARBA00022643"/>
    </source>
</evidence>
<evidence type="ECO:0000259" key="6">
    <source>
        <dbReference type="SMART" id="SM00900"/>
    </source>
</evidence>
<evidence type="ECO:0000256" key="5">
    <source>
        <dbReference type="ARBA" id="ARBA00022982"/>
    </source>
</evidence>
<evidence type="ECO:0000256" key="1">
    <source>
        <dbReference type="ARBA" id="ARBA00022448"/>
    </source>
</evidence>
<dbReference type="GO" id="GO:0010181">
    <property type="term" value="F:FMN binding"/>
    <property type="evidence" value="ECO:0007669"/>
    <property type="project" value="InterPro"/>
</dbReference>
<keyword evidence="2" id="KW-0597">Phosphoprotein</keyword>
<keyword evidence="3" id="KW-0285">Flavoprotein</keyword>
<feature type="domain" description="FMN-binding" evidence="6">
    <location>
        <begin position="89"/>
        <end position="178"/>
    </location>
</feature>
<dbReference type="Pfam" id="PF04205">
    <property type="entry name" value="FMN_bind"/>
    <property type="match status" value="1"/>
</dbReference>
<dbReference type="GO" id="GO:0009055">
    <property type="term" value="F:electron transfer activity"/>
    <property type="evidence" value="ECO:0007669"/>
    <property type="project" value="InterPro"/>
</dbReference>
<keyword evidence="1" id="KW-0813">Transport</keyword>
<keyword evidence="4" id="KW-0288">FMN</keyword>
<dbReference type="AlphaFoldDB" id="A0A644ZPV6"/>
<accession>A0A644ZPV6</accession>
<gene>
    <name evidence="7" type="primary">rsxG_23</name>
    <name evidence="7" type="ORF">SDC9_89448</name>
</gene>
<dbReference type="SMART" id="SM00900">
    <property type="entry name" value="FMN_bind"/>
    <property type="match status" value="1"/>
</dbReference>
<dbReference type="GO" id="GO:0005886">
    <property type="term" value="C:plasma membrane"/>
    <property type="evidence" value="ECO:0007669"/>
    <property type="project" value="InterPro"/>
</dbReference>